<evidence type="ECO:0000313" key="5">
    <source>
        <dbReference type="EMBL" id="GAA5153687.1"/>
    </source>
</evidence>
<dbReference type="PROSITE" id="PS50977">
    <property type="entry name" value="HTH_TETR_2"/>
    <property type="match status" value="1"/>
</dbReference>
<evidence type="ECO:0000256" key="3">
    <source>
        <dbReference type="SAM" id="MobiDB-lite"/>
    </source>
</evidence>
<dbReference type="Gene3D" id="1.10.357.10">
    <property type="entry name" value="Tetracycline Repressor, domain 2"/>
    <property type="match status" value="1"/>
</dbReference>
<dbReference type="PANTHER" id="PTHR30055">
    <property type="entry name" value="HTH-TYPE TRANSCRIPTIONAL REGULATOR RUTR"/>
    <property type="match status" value="1"/>
</dbReference>
<proteinExistence type="predicted"/>
<feature type="DNA-binding region" description="H-T-H motif" evidence="2">
    <location>
        <begin position="45"/>
        <end position="64"/>
    </location>
</feature>
<dbReference type="SUPFAM" id="SSF46689">
    <property type="entry name" value="Homeodomain-like"/>
    <property type="match status" value="1"/>
</dbReference>
<protein>
    <submittedName>
        <fullName evidence="5">TetR/AcrR family transcriptional regulator</fullName>
    </submittedName>
</protein>
<reference evidence="6" key="1">
    <citation type="journal article" date="2019" name="Int. J. Syst. Evol. Microbiol.">
        <title>The Global Catalogue of Microorganisms (GCM) 10K type strain sequencing project: providing services to taxonomists for standard genome sequencing and annotation.</title>
        <authorList>
            <consortium name="The Broad Institute Genomics Platform"/>
            <consortium name="The Broad Institute Genome Sequencing Center for Infectious Disease"/>
            <person name="Wu L."/>
            <person name="Ma J."/>
        </authorList>
    </citation>
    <scope>NUCLEOTIDE SEQUENCE [LARGE SCALE GENOMIC DNA]</scope>
    <source>
        <strain evidence="6">JCM 18303</strain>
    </source>
</reference>
<keyword evidence="6" id="KW-1185">Reference proteome</keyword>
<keyword evidence="1 2" id="KW-0238">DNA-binding</keyword>
<dbReference type="InterPro" id="IPR036271">
    <property type="entry name" value="Tet_transcr_reg_TetR-rel_C_sf"/>
</dbReference>
<feature type="compositionally biased region" description="Basic and acidic residues" evidence="3">
    <location>
        <begin position="1"/>
        <end position="15"/>
    </location>
</feature>
<dbReference type="InterPro" id="IPR050109">
    <property type="entry name" value="HTH-type_TetR-like_transc_reg"/>
</dbReference>
<dbReference type="RefSeq" id="WP_185061740.1">
    <property type="nucleotide sequence ID" value="NZ_BAABJP010000008.1"/>
</dbReference>
<dbReference type="Pfam" id="PF00440">
    <property type="entry name" value="TetR_N"/>
    <property type="match status" value="1"/>
</dbReference>
<dbReference type="InterPro" id="IPR009057">
    <property type="entry name" value="Homeodomain-like_sf"/>
</dbReference>
<evidence type="ECO:0000313" key="6">
    <source>
        <dbReference type="Proteomes" id="UP001428817"/>
    </source>
</evidence>
<sequence>MNERREESRRSDGRSTRWAGQHQRRRAEFVDAALIAIARHGADTSTEQIAEQAGVARTRLYKHFAGATDLQRAIAWRAAEMITLELAPVWNPDGSPSEVIGTGVQTHLRWLTEHRELYLYLSRHSLTATGGDAIRDIKDTIGGHLTQLFGAYLTAFGVESGVAEPLAYGIVGLVETATTRWLEQPAGVRQEELAESLSRWIWLLLDDTLRERGIRLSADQPLASPEAIADDARSYQSGESPGQSPN</sequence>
<dbReference type="EMBL" id="BAABJP010000008">
    <property type="protein sequence ID" value="GAA5153687.1"/>
    <property type="molecule type" value="Genomic_DNA"/>
</dbReference>
<feature type="region of interest" description="Disordered" evidence="3">
    <location>
        <begin position="225"/>
        <end position="246"/>
    </location>
</feature>
<dbReference type="InterPro" id="IPR001647">
    <property type="entry name" value="HTH_TetR"/>
</dbReference>
<accession>A0ABP9PYR8</accession>
<feature type="region of interest" description="Disordered" evidence="3">
    <location>
        <begin position="1"/>
        <end position="22"/>
    </location>
</feature>
<evidence type="ECO:0000259" key="4">
    <source>
        <dbReference type="PROSITE" id="PS50977"/>
    </source>
</evidence>
<organism evidence="5 6">
    <name type="scientific">Pseudonocardia eucalypti</name>
    <dbReference type="NCBI Taxonomy" id="648755"/>
    <lineage>
        <taxon>Bacteria</taxon>
        <taxon>Bacillati</taxon>
        <taxon>Actinomycetota</taxon>
        <taxon>Actinomycetes</taxon>
        <taxon>Pseudonocardiales</taxon>
        <taxon>Pseudonocardiaceae</taxon>
        <taxon>Pseudonocardia</taxon>
    </lineage>
</organism>
<feature type="compositionally biased region" description="Polar residues" evidence="3">
    <location>
        <begin position="234"/>
        <end position="246"/>
    </location>
</feature>
<evidence type="ECO:0000256" key="2">
    <source>
        <dbReference type="PROSITE-ProRule" id="PRU00335"/>
    </source>
</evidence>
<dbReference type="SUPFAM" id="SSF48498">
    <property type="entry name" value="Tetracyclin repressor-like, C-terminal domain"/>
    <property type="match status" value="1"/>
</dbReference>
<gene>
    <name evidence="5" type="ORF">GCM10023321_24340</name>
</gene>
<feature type="domain" description="HTH tetR-type" evidence="4">
    <location>
        <begin position="23"/>
        <end position="82"/>
    </location>
</feature>
<comment type="caution">
    <text evidence="5">The sequence shown here is derived from an EMBL/GenBank/DDBJ whole genome shotgun (WGS) entry which is preliminary data.</text>
</comment>
<dbReference type="PANTHER" id="PTHR30055:SF160">
    <property type="entry name" value="TRANSCRIPTIONAL REGULATORY PROTEIN (PROBABLY ASNC-FAMILY)-RELATED"/>
    <property type="match status" value="1"/>
</dbReference>
<evidence type="ECO:0000256" key="1">
    <source>
        <dbReference type="ARBA" id="ARBA00023125"/>
    </source>
</evidence>
<name>A0ABP9PYR8_9PSEU</name>
<dbReference type="Proteomes" id="UP001428817">
    <property type="component" value="Unassembled WGS sequence"/>
</dbReference>